<dbReference type="Gene3D" id="3.40.50.2300">
    <property type="match status" value="1"/>
</dbReference>
<reference evidence="4 5" key="1">
    <citation type="journal article" date="2006" name="Science">
        <title>Phytophthora genome sequences uncover evolutionary origins and mechanisms of pathogenesis.</title>
        <authorList>
            <person name="Tyler B.M."/>
            <person name="Tripathy S."/>
            <person name="Zhang X."/>
            <person name="Dehal P."/>
            <person name="Jiang R.H."/>
            <person name="Aerts A."/>
            <person name="Arredondo F.D."/>
            <person name="Baxter L."/>
            <person name="Bensasson D."/>
            <person name="Beynon J.L."/>
            <person name="Chapman J."/>
            <person name="Damasceno C.M."/>
            <person name="Dorrance A.E."/>
            <person name="Dou D."/>
            <person name="Dickerman A.W."/>
            <person name="Dubchak I.L."/>
            <person name="Garbelotto M."/>
            <person name="Gijzen M."/>
            <person name="Gordon S.G."/>
            <person name="Govers F."/>
            <person name="Grunwald N.J."/>
            <person name="Huang W."/>
            <person name="Ivors K.L."/>
            <person name="Jones R.W."/>
            <person name="Kamoun S."/>
            <person name="Krampis K."/>
            <person name="Lamour K.H."/>
            <person name="Lee M.K."/>
            <person name="McDonald W.H."/>
            <person name="Medina M."/>
            <person name="Meijer H.J."/>
            <person name="Nordberg E.K."/>
            <person name="Maclean D.J."/>
            <person name="Ospina-Giraldo M.D."/>
            <person name="Morris P.F."/>
            <person name="Phuntumart V."/>
            <person name="Putnam N.H."/>
            <person name="Rash S."/>
            <person name="Rose J.K."/>
            <person name="Sakihama Y."/>
            <person name="Salamov A.A."/>
            <person name="Savidor A."/>
            <person name="Scheuring C.F."/>
            <person name="Smith B.M."/>
            <person name="Sobral B.W."/>
            <person name="Terry A."/>
            <person name="Torto-Alalibo T.A."/>
            <person name="Win J."/>
            <person name="Xu Z."/>
            <person name="Zhang H."/>
            <person name="Grigoriev I.V."/>
            <person name="Rokhsar D.S."/>
            <person name="Boore J.L."/>
        </authorList>
    </citation>
    <scope>NUCLEOTIDE SEQUENCE [LARGE SCALE GENOMIC DNA]</scope>
    <source>
        <strain evidence="4 5">P6497</strain>
    </source>
</reference>
<evidence type="ECO:0000313" key="5">
    <source>
        <dbReference type="Proteomes" id="UP000002640"/>
    </source>
</evidence>
<dbReference type="InParanoid" id="G4YVS8"/>
<dbReference type="PANTHER" id="PTHR22891">
    <property type="entry name" value="EUKARYOTIC TRANSLATION INITIATION FACTOR 2C"/>
    <property type="match status" value="1"/>
</dbReference>
<evidence type="ECO:0000256" key="1">
    <source>
        <dbReference type="SAM" id="MobiDB-lite"/>
    </source>
</evidence>
<dbReference type="Pfam" id="PF02171">
    <property type="entry name" value="Piwi"/>
    <property type="match status" value="1"/>
</dbReference>
<dbReference type="InterPro" id="IPR003165">
    <property type="entry name" value="Piwi"/>
</dbReference>
<dbReference type="AlphaFoldDB" id="G4YVS8"/>
<feature type="compositionally biased region" description="Basic and acidic residues" evidence="1">
    <location>
        <begin position="218"/>
        <end position="227"/>
    </location>
</feature>
<dbReference type="InterPro" id="IPR014811">
    <property type="entry name" value="ArgoL1"/>
</dbReference>
<dbReference type="EMBL" id="JH159152">
    <property type="protein sequence ID" value="EGZ23176.1"/>
    <property type="molecule type" value="Genomic_DNA"/>
</dbReference>
<gene>
    <name evidence="4" type="ORF">PHYSODRAFT_324414</name>
</gene>
<feature type="domain" description="Piwi" evidence="3">
    <location>
        <begin position="715"/>
        <end position="762"/>
    </location>
</feature>
<accession>G4YVS8</accession>
<keyword evidence="5" id="KW-1185">Reference proteome</keyword>
<dbReference type="CDD" id="cd02846">
    <property type="entry name" value="PAZ_argonaute_like"/>
    <property type="match status" value="1"/>
</dbReference>
<dbReference type="Pfam" id="PF08699">
    <property type="entry name" value="ArgoL1"/>
    <property type="match status" value="1"/>
</dbReference>
<dbReference type="Gene3D" id="2.170.260.10">
    <property type="entry name" value="paz domain"/>
    <property type="match status" value="1"/>
</dbReference>
<protein>
    <recommendedName>
        <fullName evidence="6">Piwi domain-containing protein</fullName>
    </recommendedName>
</protein>
<dbReference type="Gene3D" id="3.30.420.10">
    <property type="entry name" value="Ribonuclease H-like superfamily/Ribonuclease H"/>
    <property type="match status" value="2"/>
</dbReference>
<sequence>MKGRAVKTDGVWSTQPPSVDHWAKMMQSKGELIKLFVYKYGTAIAKAEDRENFMNACIRPLSTDRAGAVAEASLREVVERLDDRWDDSFDGEAVIWRMWANEVTRNLDRSTWDAAIASPPPQRILNLLRASNTRMEEHLAGMRRSAHTALDCVNSALANYAVLRQDLRAFSLRLDSHEAGLAARKAAIEASIRDMELPDQNDIANPTEHMENLRDFEHEPVDPRSSKDPTSPASSKSNESHTSGTSSNSSESHTSHQQRVSSWLQRFTVVGRNLLSSADAEALGEGAELRYHQSLRPTQNRLVVNLDLAATAFVKDMSVMDYLGETLGVKVNVPHRPGVKRSYRVNGLSKDSAENTFFEDDEGQRMPIVQYFQRAYNIHLSYPELPCLHVGAPQKNYLPLERPEERKHAVEQKLYEAGFDTDPTLRAFGLEVDPNMKFNAPTQLQSWAIFNEQAWHELSEDAAPGSVEAEPTGRSMFQEAVTAAMETFNSKPEIVWMINPTSDTRAYKELKLMSDTEAGLGIVSQCMLAKHILSKPNAKCNLQYIANMLMKVNTKLGGKNGVIRDPPPQVSPPSHTIIFGADVTHPSPMDKTRPSIAAVTASMDNNFIHHASAIRAQGHRVEQIMNLKEMTMELMKRFYRSTGGKPDRIVFYRDGVSEGQFLMVLNHEVTGIREACRALEKDYTPSITFIVVQKRHSTRLFPSDSNEADRSGNVKIGFSADDLQRLTYQLCYTFARCTRSVSMVPSAYYSHLVAFRARLFLVDGSDTASIASGFSDTTPETDTRMYDVHQAMKGVMYFV</sequence>
<dbReference type="Pfam" id="PF02170">
    <property type="entry name" value="PAZ"/>
    <property type="match status" value="1"/>
</dbReference>
<evidence type="ECO:0000259" key="2">
    <source>
        <dbReference type="PROSITE" id="PS50821"/>
    </source>
</evidence>
<dbReference type="SUPFAM" id="SSF53098">
    <property type="entry name" value="Ribonuclease H-like"/>
    <property type="match status" value="1"/>
</dbReference>
<dbReference type="GO" id="GO:0003723">
    <property type="term" value="F:RNA binding"/>
    <property type="evidence" value="ECO:0007669"/>
    <property type="project" value="InterPro"/>
</dbReference>
<dbReference type="PROSITE" id="PS50821">
    <property type="entry name" value="PAZ"/>
    <property type="match status" value="1"/>
</dbReference>
<dbReference type="InterPro" id="IPR003100">
    <property type="entry name" value="PAZ_dom"/>
</dbReference>
<organism evidence="4 5">
    <name type="scientific">Phytophthora sojae (strain P6497)</name>
    <name type="common">Soybean stem and root rot agent</name>
    <name type="synonym">Phytophthora megasperma f. sp. glycines</name>
    <dbReference type="NCBI Taxonomy" id="1094619"/>
    <lineage>
        <taxon>Eukaryota</taxon>
        <taxon>Sar</taxon>
        <taxon>Stramenopiles</taxon>
        <taxon>Oomycota</taxon>
        <taxon>Peronosporomycetes</taxon>
        <taxon>Peronosporales</taxon>
        <taxon>Peronosporaceae</taxon>
        <taxon>Phytophthora</taxon>
    </lineage>
</organism>
<dbReference type="SMART" id="SM00950">
    <property type="entry name" value="Piwi"/>
    <property type="match status" value="1"/>
</dbReference>
<dbReference type="Proteomes" id="UP000002640">
    <property type="component" value="Unassembled WGS sequence"/>
</dbReference>
<feature type="domain" description="Piwi" evidence="3">
    <location>
        <begin position="494"/>
        <end position="714"/>
    </location>
</feature>
<feature type="domain" description="PAZ" evidence="2">
    <location>
        <begin position="309"/>
        <end position="407"/>
    </location>
</feature>
<dbReference type="PROSITE" id="PS50822">
    <property type="entry name" value="PIWI"/>
    <property type="match status" value="2"/>
</dbReference>
<evidence type="ECO:0000259" key="3">
    <source>
        <dbReference type="PROSITE" id="PS50822"/>
    </source>
</evidence>
<dbReference type="SMR" id="G4YVS8"/>
<dbReference type="SUPFAM" id="SSF101690">
    <property type="entry name" value="PAZ domain"/>
    <property type="match status" value="1"/>
</dbReference>
<dbReference type="InterPro" id="IPR036085">
    <property type="entry name" value="PAZ_dom_sf"/>
</dbReference>
<dbReference type="GeneID" id="20645121"/>
<dbReference type="RefSeq" id="XP_009518464.1">
    <property type="nucleotide sequence ID" value="XM_009520169.1"/>
</dbReference>
<dbReference type="InterPro" id="IPR036397">
    <property type="entry name" value="RNaseH_sf"/>
</dbReference>
<name>G4YVS8_PHYSP</name>
<feature type="compositionally biased region" description="Low complexity" evidence="1">
    <location>
        <begin position="234"/>
        <end position="252"/>
    </location>
</feature>
<dbReference type="InterPro" id="IPR012337">
    <property type="entry name" value="RNaseH-like_sf"/>
</dbReference>
<dbReference type="STRING" id="1094619.G4YVS8"/>
<dbReference type="SMART" id="SM01163">
    <property type="entry name" value="DUF1785"/>
    <property type="match status" value="1"/>
</dbReference>
<proteinExistence type="predicted"/>
<evidence type="ECO:0000313" key="4">
    <source>
        <dbReference type="EMBL" id="EGZ23176.1"/>
    </source>
</evidence>
<feature type="region of interest" description="Disordered" evidence="1">
    <location>
        <begin position="218"/>
        <end position="258"/>
    </location>
</feature>
<evidence type="ECO:0008006" key="6">
    <source>
        <dbReference type="Google" id="ProtNLM"/>
    </source>
</evidence>
<dbReference type="KEGG" id="psoj:PHYSODRAFT_324414"/>